<name>A0A0V1Q3Y5_9ASCO</name>
<dbReference type="InterPro" id="IPR013183">
    <property type="entry name" value="Hsk3-like"/>
</dbReference>
<evidence type="ECO:0000313" key="1">
    <source>
        <dbReference type="EMBL" id="KSA03078.1"/>
    </source>
</evidence>
<dbReference type="OrthoDB" id="3358869at2759"/>
<dbReference type="Pfam" id="PF08227">
    <property type="entry name" value="DASH_Hsk3"/>
    <property type="match status" value="1"/>
</dbReference>
<gene>
    <name evidence="1" type="ORF">AC631_01212</name>
</gene>
<proteinExistence type="predicted"/>
<accession>A0A0V1Q3Y5</accession>
<dbReference type="GO" id="GO:0051010">
    <property type="term" value="F:microtubule plus-end binding"/>
    <property type="evidence" value="ECO:0007669"/>
    <property type="project" value="TreeGrafter"/>
</dbReference>
<dbReference type="PANTHER" id="PTHR28289:SF1">
    <property type="entry name" value="DASH COMPLEX SUBUNIT HSK3"/>
    <property type="match status" value="1"/>
</dbReference>
<dbReference type="GO" id="GO:0008608">
    <property type="term" value="P:attachment of spindle microtubules to kinetochore"/>
    <property type="evidence" value="ECO:0007669"/>
    <property type="project" value="InterPro"/>
</dbReference>
<reference evidence="1 2" key="1">
    <citation type="submission" date="2015-11" db="EMBL/GenBank/DDBJ databases">
        <title>The genome of Debaryomyces fabryi.</title>
        <authorList>
            <person name="Tafer H."/>
            <person name="Lopandic K."/>
        </authorList>
    </citation>
    <scope>NUCLEOTIDE SEQUENCE [LARGE SCALE GENOMIC DNA]</scope>
    <source>
        <strain evidence="1 2">CBS 789</strain>
    </source>
</reference>
<protein>
    <submittedName>
        <fullName evidence="1">Uncharacterized protein</fullName>
    </submittedName>
</protein>
<comment type="caution">
    <text evidence="1">The sequence shown here is derived from an EMBL/GenBank/DDBJ whole genome shotgun (WGS) entry which is preliminary data.</text>
</comment>
<sequence length="80" mass="9055">MYSTLNQPTSNSSLKQRHLSHLNSQLAQLHANLSDFNELINTTSAQFKSIEKMGIMHGSLFMASHTVFENDNFSLSERQV</sequence>
<dbReference type="AlphaFoldDB" id="A0A0V1Q3Y5"/>
<dbReference type="Proteomes" id="UP000054251">
    <property type="component" value="Unassembled WGS sequence"/>
</dbReference>
<dbReference type="InterPro" id="IPR042332">
    <property type="entry name" value="Hsk3"/>
</dbReference>
<organism evidence="1 2">
    <name type="scientific">Debaryomyces fabryi</name>
    <dbReference type="NCBI Taxonomy" id="58627"/>
    <lineage>
        <taxon>Eukaryota</taxon>
        <taxon>Fungi</taxon>
        <taxon>Dikarya</taxon>
        <taxon>Ascomycota</taxon>
        <taxon>Saccharomycotina</taxon>
        <taxon>Pichiomycetes</taxon>
        <taxon>Debaryomycetaceae</taxon>
        <taxon>Debaryomyces</taxon>
    </lineage>
</organism>
<dbReference type="EMBL" id="LMYN01000015">
    <property type="protein sequence ID" value="KSA03078.1"/>
    <property type="molecule type" value="Genomic_DNA"/>
</dbReference>
<evidence type="ECO:0000313" key="2">
    <source>
        <dbReference type="Proteomes" id="UP000054251"/>
    </source>
</evidence>
<keyword evidence="2" id="KW-1185">Reference proteome</keyword>
<dbReference type="GeneID" id="26838221"/>
<dbReference type="PANTHER" id="PTHR28289">
    <property type="entry name" value="DASH COMPLEX SUBUNIT HSK3"/>
    <property type="match status" value="1"/>
</dbReference>
<dbReference type="GO" id="GO:0042729">
    <property type="term" value="C:DASH complex"/>
    <property type="evidence" value="ECO:0007669"/>
    <property type="project" value="TreeGrafter"/>
</dbReference>
<dbReference type="RefSeq" id="XP_015469180.1">
    <property type="nucleotide sequence ID" value="XM_015610042.1"/>
</dbReference>